<proteinExistence type="predicted"/>
<dbReference type="AlphaFoldDB" id="A0A396J8Z8"/>
<dbReference type="Proteomes" id="UP000265566">
    <property type="component" value="Chromosome 2"/>
</dbReference>
<protein>
    <submittedName>
        <fullName evidence="1">Uncharacterized protein</fullName>
    </submittedName>
</protein>
<gene>
    <name evidence="1" type="ORF">MtrunA17_Chr2g0302361</name>
</gene>
<evidence type="ECO:0000313" key="1">
    <source>
        <dbReference type="EMBL" id="RHN73792.1"/>
    </source>
</evidence>
<name>A0A396J8Z8_MEDTR</name>
<comment type="caution">
    <text evidence="1">The sequence shown here is derived from an EMBL/GenBank/DDBJ whole genome shotgun (WGS) entry which is preliminary data.</text>
</comment>
<dbReference type="Gramene" id="rna9656">
    <property type="protein sequence ID" value="RHN73792.1"/>
    <property type="gene ID" value="gene9656"/>
</dbReference>
<accession>A0A396J8Z8</accession>
<organism evidence="1">
    <name type="scientific">Medicago truncatula</name>
    <name type="common">Barrel medic</name>
    <name type="synonym">Medicago tribuloides</name>
    <dbReference type="NCBI Taxonomy" id="3880"/>
    <lineage>
        <taxon>Eukaryota</taxon>
        <taxon>Viridiplantae</taxon>
        <taxon>Streptophyta</taxon>
        <taxon>Embryophyta</taxon>
        <taxon>Tracheophyta</taxon>
        <taxon>Spermatophyta</taxon>
        <taxon>Magnoliopsida</taxon>
        <taxon>eudicotyledons</taxon>
        <taxon>Gunneridae</taxon>
        <taxon>Pentapetalae</taxon>
        <taxon>rosids</taxon>
        <taxon>fabids</taxon>
        <taxon>Fabales</taxon>
        <taxon>Fabaceae</taxon>
        <taxon>Papilionoideae</taxon>
        <taxon>50 kb inversion clade</taxon>
        <taxon>NPAAA clade</taxon>
        <taxon>Hologalegina</taxon>
        <taxon>IRL clade</taxon>
        <taxon>Trifolieae</taxon>
        <taxon>Medicago</taxon>
    </lineage>
</organism>
<sequence length="72" mass="7889">MKKPNYSDNIVLINAGRDMVRSRFDGEVEAAIGVGESRDGTLGGGVEILTHIWEILMKSTTRVKALVKSTKK</sequence>
<reference evidence="1" key="1">
    <citation type="journal article" date="2018" name="Nat. Plants">
        <title>Whole-genome landscape of Medicago truncatula symbiotic genes.</title>
        <authorList>
            <person name="Pecrix Y."/>
            <person name="Gamas P."/>
            <person name="Carrere S."/>
        </authorList>
    </citation>
    <scope>NUCLEOTIDE SEQUENCE</scope>
    <source>
        <tissue evidence="1">Leaves</tissue>
    </source>
</reference>
<dbReference type="EMBL" id="PSQE01000002">
    <property type="protein sequence ID" value="RHN73792.1"/>
    <property type="molecule type" value="Genomic_DNA"/>
</dbReference>